<name>A0ABM7Q8I1_9GAMM</name>
<reference evidence="2 3" key="1">
    <citation type="submission" date="2021-03" db="EMBL/GenBank/DDBJ databases">
        <title>Complete Genome Sequences of Two Lysobacter Strains Isolated from Sea Water (Lysobacter caseinilyticus) and Soil (Lysobacter helvus) in South Korea.</title>
        <authorList>
            <person name="Watanabe Y."/>
            <person name="Arakawa K."/>
        </authorList>
    </citation>
    <scope>NUCLEOTIDE SEQUENCE [LARGE SCALE GENOMIC DNA]</scope>
    <source>
        <strain evidence="2 3">KVB24</strain>
    </source>
</reference>
<organism evidence="2 3">
    <name type="scientific">Noviluteimonas caseinilytica</name>
    <dbReference type="NCBI Taxonomy" id="2675101"/>
    <lineage>
        <taxon>Bacteria</taxon>
        <taxon>Pseudomonadati</taxon>
        <taxon>Pseudomonadota</taxon>
        <taxon>Gammaproteobacteria</taxon>
        <taxon>Lysobacterales</taxon>
        <taxon>Lysobacteraceae</taxon>
        <taxon>Noviluteimonas</taxon>
    </lineage>
</organism>
<feature type="transmembrane region" description="Helical" evidence="1">
    <location>
        <begin position="47"/>
        <end position="67"/>
    </location>
</feature>
<keyword evidence="1" id="KW-0472">Membrane</keyword>
<dbReference type="Pfam" id="PF14023">
    <property type="entry name" value="Bestrophin-like"/>
    <property type="match status" value="1"/>
</dbReference>
<evidence type="ECO:0000256" key="1">
    <source>
        <dbReference type="SAM" id="Phobius"/>
    </source>
</evidence>
<gene>
    <name evidence="2" type="ORF">LYSCAS_27720</name>
</gene>
<keyword evidence="1" id="KW-1133">Transmembrane helix</keyword>
<dbReference type="EMBL" id="AP024545">
    <property type="protein sequence ID" value="BCT93748.1"/>
    <property type="molecule type" value="Genomic_DNA"/>
</dbReference>
<accession>A0ABM7Q8I1</accession>
<feature type="transmembrane region" description="Helical" evidence="1">
    <location>
        <begin position="215"/>
        <end position="235"/>
    </location>
</feature>
<dbReference type="RefSeq" id="WP_213434668.1">
    <property type="nucleotide sequence ID" value="NZ_AP024545.1"/>
</dbReference>
<protein>
    <recommendedName>
        <fullName evidence="4">DUF4239 domain-containing protein</fullName>
    </recommendedName>
</protein>
<evidence type="ECO:0000313" key="3">
    <source>
        <dbReference type="Proteomes" id="UP000681317"/>
    </source>
</evidence>
<keyword evidence="3" id="KW-1185">Reference proteome</keyword>
<evidence type="ECO:0008006" key="4">
    <source>
        <dbReference type="Google" id="ProtNLM"/>
    </source>
</evidence>
<sequence>MIHLAEATALAVLLLFLGMLVCSEIGRRIARVRLARDPDGAKSGAGAVDTAVFGLLGLMIAFTFSGAASRFEARRHLVSDEANTIGTAYLRLDLLPSDAQPALRALFRRYVDARVATYRDVDDIDHARARLDAGVALQSAIWTQSVAACSRTGVESRACLLLLPALNDMIDITTTRATATQNHPPVVIFVLLGALCLLGALLVGYGTAIGRERSWLHTTTFAATLALSVFVIVDLEFPRLGLIRIDQADQVLIELGKTMR</sequence>
<proteinExistence type="predicted"/>
<dbReference type="InterPro" id="IPR025333">
    <property type="entry name" value="DUF4239"/>
</dbReference>
<dbReference type="Proteomes" id="UP000681317">
    <property type="component" value="Chromosome"/>
</dbReference>
<evidence type="ECO:0000313" key="2">
    <source>
        <dbReference type="EMBL" id="BCT93748.1"/>
    </source>
</evidence>
<feature type="transmembrane region" description="Helical" evidence="1">
    <location>
        <begin position="186"/>
        <end position="209"/>
    </location>
</feature>
<keyword evidence="1" id="KW-0812">Transmembrane</keyword>